<name>A0A7W9MGY0_9ACTN</name>
<dbReference type="EMBL" id="JACHMP010000001">
    <property type="protein sequence ID" value="MBB5820572.1"/>
    <property type="molecule type" value="Genomic_DNA"/>
</dbReference>
<dbReference type="AlphaFoldDB" id="A0A7W9MGY0"/>
<reference evidence="1 2" key="1">
    <citation type="submission" date="2020-08" db="EMBL/GenBank/DDBJ databases">
        <title>Sequencing the genomes of 1000 actinobacteria strains.</title>
        <authorList>
            <person name="Klenk H.-P."/>
        </authorList>
    </citation>
    <scope>NUCLEOTIDE SEQUENCE [LARGE SCALE GENOMIC DNA]</scope>
    <source>
        <strain evidence="1 2">DSM 46887</strain>
    </source>
</reference>
<sequence>MGLDVLAKIRLRLICGDTPGQNPLPQTLTA</sequence>
<evidence type="ECO:0000313" key="2">
    <source>
        <dbReference type="Proteomes" id="UP000540685"/>
    </source>
</evidence>
<dbReference type="Proteomes" id="UP000540685">
    <property type="component" value="Unassembled WGS sequence"/>
</dbReference>
<keyword evidence="2" id="KW-1185">Reference proteome</keyword>
<protein>
    <submittedName>
        <fullName evidence="1">Uncharacterized protein</fullName>
    </submittedName>
</protein>
<comment type="caution">
    <text evidence="1">The sequence shown here is derived from an EMBL/GenBank/DDBJ whole genome shotgun (WGS) entry which is preliminary data.</text>
</comment>
<accession>A0A7W9MGY0</accession>
<evidence type="ECO:0000313" key="1">
    <source>
        <dbReference type="EMBL" id="MBB5820572.1"/>
    </source>
</evidence>
<gene>
    <name evidence="1" type="ORF">F4562_003634</name>
</gene>
<proteinExistence type="predicted"/>
<organism evidence="1 2">
    <name type="scientific">Streptosporangium becharense</name>
    <dbReference type="NCBI Taxonomy" id="1816182"/>
    <lineage>
        <taxon>Bacteria</taxon>
        <taxon>Bacillati</taxon>
        <taxon>Actinomycetota</taxon>
        <taxon>Actinomycetes</taxon>
        <taxon>Streptosporangiales</taxon>
        <taxon>Streptosporangiaceae</taxon>
        <taxon>Streptosporangium</taxon>
    </lineage>
</organism>